<name>A0A0G4EPT7_VITBC</name>
<evidence type="ECO:0000256" key="1">
    <source>
        <dbReference type="ARBA" id="ARBA00022475"/>
    </source>
</evidence>
<evidence type="ECO:0000256" key="2">
    <source>
        <dbReference type="ARBA" id="ARBA00022519"/>
    </source>
</evidence>
<keyword evidence="1" id="KW-1003">Cell membrane</keyword>
<keyword evidence="9" id="KW-1185">Reference proteome</keyword>
<keyword evidence="5" id="KW-0464">Manganese</keyword>
<dbReference type="AlphaFoldDB" id="A0A0G4EPT7"/>
<feature type="chain" id="PRO_5005188113" description="Calcineurin-like phosphoesterase domain-containing protein" evidence="6">
    <location>
        <begin position="20"/>
        <end position="559"/>
    </location>
</feature>
<dbReference type="Proteomes" id="UP000041254">
    <property type="component" value="Unassembled WGS sequence"/>
</dbReference>
<dbReference type="Pfam" id="PF00149">
    <property type="entry name" value="Metallophos"/>
    <property type="match status" value="1"/>
</dbReference>
<dbReference type="InterPro" id="IPR004843">
    <property type="entry name" value="Calcineurin-like_PHP"/>
</dbReference>
<dbReference type="Gene3D" id="3.60.21.10">
    <property type="match status" value="1"/>
</dbReference>
<dbReference type="GO" id="GO:0008758">
    <property type="term" value="F:UDP-2,3-diacylglucosamine hydrolase activity"/>
    <property type="evidence" value="ECO:0007669"/>
    <property type="project" value="TreeGrafter"/>
</dbReference>
<dbReference type="PhylomeDB" id="A0A0G4EPT7"/>
<keyword evidence="3" id="KW-0479">Metal-binding</keyword>
<dbReference type="PANTHER" id="PTHR34990">
    <property type="entry name" value="UDP-2,3-DIACYLGLUCOSAMINE HYDROLASE-RELATED"/>
    <property type="match status" value="1"/>
</dbReference>
<dbReference type="InterPro" id="IPR029052">
    <property type="entry name" value="Metallo-depent_PP-like"/>
</dbReference>
<reference evidence="8 9" key="1">
    <citation type="submission" date="2014-11" db="EMBL/GenBank/DDBJ databases">
        <authorList>
            <person name="Zhu J."/>
            <person name="Qi W."/>
            <person name="Song R."/>
        </authorList>
    </citation>
    <scope>NUCLEOTIDE SEQUENCE [LARGE SCALE GENOMIC DNA]</scope>
</reference>
<dbReference type="InterPro" id="IPR043461">
    <property type="entry name" value="LpxH-like"/>
</dbReference>
<feature type="domain" description="Calcineurin-like phosphoesterase" evidence="7">
    <location>
        <begin position="46"/>
        <end position="173"/>
    </location>
</feature>
<evidence type="ECO:0000313" key="8">
    <source>
        <dbReference type="EMBL" id="CEL99280.1"/>
    </source>
</evidence>
<keyword evidence="2" id="KW-0997">Cell inner membrane</keyword>
<dbReference type="InParanoid" id="A0A0G4EPT7"/>
<sequence>MSFLWSVGVLLAVCSPAFGLHHRDSVHKSAPLAANNSSNEDGFYVIRVVSDHHLGSPRTMKAETLRAIQKFFEFHKDPQYIEDEKIKHIVFLGDVFEAWLTPLHEKCPTIKGLLTSGSERFRISFPDIIDSIKAIADECGATVWIMRGNHDDRLSRELVAELFGDSVNYAEDVLVFPSPDKPLVKMQVARPLERLVQPTGSLRPPEYVSRCQADSYYRKMPFDENASSTKEEGFHRWFGQLPESVNDWIKQNTWLNQTSDPFALPVYSETLRGSLKLLRRGFIGRWLSGKYIRSIIKYGFPAVARWTMLAACAFDEWPTDEEMATKFFQGQRKGKSVSFIKPDESMYDVIQRYASLPCDFKTKEGLSEDLIKELLIGSTANQEYFVCSETDALVTVMGHTHNHYLRKFEKYKKGAGQIIYANSGGWTDSCKKTFVDIKMSTGLTTYPPSVAKFAAKWKAPLNTPVRVMDEYPLRVELWEWNDGFPSLLAALNTEYLTKVTPTTWDWLKDKIKNIGEEIDEWKEQEKPDPLEDEEGDESCEELHKETWTEWLHRLGAHVF</sequence>
<organism evidence="8 9">
    <name type="scientific">Vitrella brassicaformis (strain CCMP3155)</name>
    <dbReference type="NCBI Taxonomy" id="1169540"/>
    <lineage>
        <taxon>Eukaryota</taxon>
        <taxon>Sar</taxon>
        <taxon>Alveolata</taxon>
        <taxon>Colpodellida</taxon>
        <taxon>Vitrellaceae</taxon>
        <taxon>Vitrella</taxon>
    </lineage>
</organism>
<dbReference type="GO" id="GO:0046872">
    <property type="term" value="F:metal ion binding"/>
    <property type="evidence" value="ECO:0007669"/>
    <property type="project" value="UniProtKB-KW"/>
</dbReference>
<evidence type="ECO:0000256" key="5">
    <source>
        <dbReference type="ARBA" id="ARBA00023211"/>
    </source>
</evidence>
<dbReference type="GO" id="GO:0016020">
    <property type="term" value="C:membrane"/>
    <property type="evidence" value="ECO:0007669"/>
    <property type="project" value="GOC"/>
</dbReference>
<evidence type="ECO:0000256" key="4">
    <source>
        <dbReference type="ARBA" id="ARBA00023136"/>
    </source>
</evidence>
<accession>A0A0G4EPT7</accession>
<evidence type="ECO:0000259" key="7">
    <source>
        <dbReference type="Pfam" id="PF00149"/>
    </source>
</evidence>
<feature type="signal peptide" evidence="6">
    <location>
        <begin position="1"/>
        <end position="19"/>
    </location>
</feature>
<dbReference type="EMBL" id="CDMY01000277">
    <property type="protein sequence ID" value="CEL99280.1"/>
    <property type="molecule type" value="Genomic_DNA"/>
</dbReference>
<dbReference type="SUPFAM" id="SSF56300">
    <property type="entry name" value="Metallo-dependent phosphatases"/>
    <property type="match status" value="1"/>
</dbReference>
<proteinExistence type="predicted"/>
<protein>
    <recommendedName>
        <fullName evidence="7">Calcineurin-like phosphoesterase domain-containing protein</fullName>
    </recommendedName>
</protein>
<dbReference type="VEuPathDB" id="CryptoDB:Vbra_2941"/>
<gene>
    <name evidence="8" type="ORF">Vbra_2941</name>
</gene>
<dbReference type="GO" id="GO:0009245">
    <property type="term" value="P:lipid A biosynthetic process"/>
    <property type="evidence" value="ECO:0007669"/>
    <property type="project" value="TreeGrafter"/>
</dbReference>
<evidence type="ECO:0000313" key="9">
    <source>
        <dbReference type="Proteomes" id="UP000041254"/>
    </source>
</evidence>
<evidence type="ECO:0000256" key="3">
    <source>
        <dbReference type="ARBA" id="ARBA00022723"/>
    </source>
</evidence>
<keyword evidence="6" id="KW-0732">Signal</keyword>
<keyword evidence="4" id="KW-0472">Membrane</keyword>
<evidence type="ECO:0000256" key="6">
    <source>
        <dbReference type="SAM" id="SignalP"/>
    </source>
</evidence>